<dbReference type="Pfam" id="PF04131">
    <property type="entry name" value="NanE"/>
    <property type="match status" value="1"/>
</dbReference>
<dbReference type="Gene3D" id="3.20.20.70">
    <property type="entry name" value="Aldolase class I"/>
    <property type="match status" value="1"/>
</dbReference>
<dbReference type="SUPFAM" id="SSF51366">
    <property type="entry name" value="Ribulose-phoshate binding barrel"/>
    <property type="match status" value="1"/>
</dbReference>
<evidence type="ECO:0000313" key="9">
    <source>
        <dbReference type="Proteomes" id="UP001230005"/>
    </source>
</evidence>
<accession>A0ABT9ZY53</accession>
<dbReference type="PANTHER" id="PTHR36204:SF1">
    <property type="entry name" value="N-ACETYLMANNOSAMINE-6-PHOSPHATE 2-EPIMERASE-RELATED"/>
    <property type="match status" value="1"/>
</dbReference>
<reference evidence="8 9" key="1">
    <citation type="submission" date="2023-07" db="EMBL/GenBank/DDBJ databases">
        <title>Genomic Encyclopedia of Type Strains, Phase IV (KMG-IV): sequencing the most valuable type-strain genomes for metagenomic binning, comparative biology and taxonomic classification.</title>
        <authorList>
            <person name="Goeker M."/>
        </authorList>
    </citation>
    <scope>NUCLEOTIDE SEQUENCE [LARGE SCALE GENOMIC DNA]</scope>
    <source>
        <strain evidence="8 9">DSM 9768</strain>
    </source>
</reference>
<comment type="catalytic activity">
    <reaction evidence="1 7">
        <text>an N-acyl-D-glucosamine 6-phosphate = an N-acyl-D-mannosamine 6-phosphate</text>
        <dbReference type="Rhea" id="RHEA:23932"/>
        <dbReference type="ChEBI" id="CHEBI:57599"/>
        <dbReference type="ChEBI" id="CHEBI:57666"/>
        <dbReference type="EC" id="5.1.3.9"/>
    </reaction>
</comment>
<evidence type="ECO:0000256" key="6">
    <source>
        <dbReference type="ARBA" id="ARBA00023277"/>
    </source>
</evidence>
<dbReference type="EC" id="5.1.3.9" evidence="7"/>
<proteinExistence type="inferred from homology"/>
<comment type="pathway">
    <text evidence="3 7">Amino-sugar metabolism; N-acetylneuraminate degradation; D-fructose 6-phosphate from N-acetylneuraminate: step 3/5.</text>
</comment>
<comment type="function">
    <text evidence="2 7">Converts N-acetylmannosamine-6-phosphate (ManNAc-6-P) to N-acetylglucosamine-6-phosphate (GlcNAc-6-P).</text>
</comment>
<comment type="similarity">
    <text evidence="4 7">Belongs to the NanE family.</text>
</comment>
<keyword evidence="9" id="KW-1185">Reference proteome</keyword>
<name>A0ABT9ZY53_9BACI</name>
<gene>
    <name evidence="7" type="primary">nanE</name>
    <name evidence="8" type="ORF">J2S74_003274</name>
</gene>
<evidence type="ECO:0000313" key="8">
    <source>
        <dbReference type="EMBL" id="MDQ0255890.1"/>
    </source>
</evidence>
<dbReference type="InterPro" id="IPR011060">
    <property type="entry name" value="RibuloseP-bd_barrel"/>
</dbReference>
<evidence type="ECO:0000256" key="1">
    <source>
        <dbReference type="ARBA" id="ARBA00000056"/>
    </source>
</evidence>
<comment type="caution">
    <text evidence="8">The sequence shown here is derived from an EMBL/GenBank/DDBJ whole genome shotgun (WGS) entry which is preliminary data.</text>
</comment>
<evidence type="ECO:0000256" key="2">
    <source>
        <dbReference type="ARBA" id="ARBA00002147"/>
    </source>
</evidence>
<dbReference type="EMBL" id="JAUSUG010000013">
    <property type="protein sequence ID" value="MDQ0255890.1"/>
    <property type="molecule type" value="Genomic_DNA"/>
</dbReference>
<evidence type="ECO:0000256" key="4">
    <source>
        <dbReference type="ARBA" id="ARBA00007439"/>
    </source>
</evidence>
<dbReference type="NCBIfam" id="NF002231">
    <property type="entry name" value="PRK01130.1"/>
    <property type="match status" value="1"/>
</dbReference>
<dbReference type="InterPro" id="IPR007260">
    <property type="entry name" value="NanE"/>
</dbReference>
<sequence>MYSKLIISCQALENEPLYSPFIMSKMALAAYQGGASGIRANGIEDIRAIKKEVNIPIIGIIKKDYEDSEIFITPTIEEVELLNEEGVDVIAFDATARDRPENVSLKNFISAVKRRFPEQKFMADVSTLEEAVTAEKLGVDWVGTTLVGYTDYSKGLDPLEVLKEILDNVSIPVIAEGNINTPEKARKALELGAHAVVVGSAVTRPKFITEQFLDEMNKCSQLNQRGN</sequence>
<keyword evidence="6 7" id="KW-0119">Carbohydrate metabolism</keyword>
<protein>
    <recommendedName>
        <fullName evidence="7">Putative N-acetylmannosamine-6-phosphate 2-epimerase</fullName>
        <ecNumber evidence="7">5.1.3.9</ecNumber>
    </recommendedName>
    <alternativeName>
        <fullName evidence="7">ManNAc-6-P epimerase</fullName>
    </alternativeName>
</protein>
<dbReference type="Proteomes" id="UP001230005">
    <property type="component" value="Unassembled WGS sequence"/>
</dbReference>
<dbReference type="GO" id="GO:0047465">
    <property type="term" value="F:N-acylglucosamine-6-phosphate 2-epimerase activity"/>
    <property type="evidence" value="ECO:0007669"/>
    <property type="project" value="UniProtKB-EC"/>
</dbReference>
<dbReference type="CDD" id="cd04729">
    <property type="entry name" value="NanE"/>
    <property type="match status" value="1"/>
</dbReference>
<dbReference type="PANTHER" id="PTHR36204">
    <property type="entry name" value="N-ACETYLMANNOSAMINE-6-PHOSPHATE 2-EPIMERASE-RELATED"/>
    <property type="match status" value="1"/>
</dbReference>
<evidence type="ECO:0000256" key="5">
    <source>
        <dbReference type="ARBA" id="ARBA00023235"/>
    </source>
</evidence>
<evidence type="ECO:0000256" key="3">
    <source>
        <dbReference type="ARBA" id="ARBA00005081"/>
    </source>
</evidence>
<organism evidence="8 9">
    <name type="scientific">Evansella vedderi</name>
    <dbReference type="NCBI Taxonomy" id="38282"/>
    <lineage>
        <taxon>Bacteria</taxon>
        <taxon>Bacillati</taxon>
        <taxon>Bacillota</taxon>
        <taxon>Bacilli</taxon>
        <taxon>Bacillales</taxon>
        <taxon>Bacillaceae</taxon>
        <taxon>Evansella</taxon>
    </lineage>
</organism>
<dbReference type="InterPro" id="IPR013785">
    <property type="entry name" value="Aldolase_TIM"/>
</dbReference>
<dbReference type="RefSeq" id="WP_307327138.1">
    <property type="nucleotide sequence ID" value="NZ_JAUSUG010000013.1"/>
</dbReference>
<evidence type="ECO:0000256" key="7">
    <source>
        <dbReference type="HAMAP-Rule" id="MF_01235"/>
    </source>
</evidence>
<keyword evidence="5 7" id="KW-0413">Isomerase</keyword>
<dbReference type="HAMAP" id="MF_01235">
    <property type="entry name" value="ManNAc6P_epimer"/>
    <property type="match status" value="1"/>
</dbReference>